<dbReference type="Gene3D" id="2.20.25.80">
    <property type="entry name" value="WRKY domain"/>
    <property type="match status" value="1"/>
</dbReference>
<feature type="domain" description="WRKY" evidence="6">
    <location>
        <begin position="140"/>
        <end position="199"/>
    </location>
</feature>
<dbReference type="Proteomes" id="UP001359559">
    <property type="component" value="Unassembled WGS sequence"/>
</dbReference>
<dbReference type="Pfam" id="PF03106">
    <property type="entry name" value="WRKY"/>
    <property type="match status" value="1"/>
</dbReference>
<name>A0AAN9K6S9_CLITE</name>
<keyword evidence="3" id="KW-0238">DNA-binding</keyword>
<dbReference type="GO" id="GO:0042742">
    <property type="term" value="P:defense response to bacterium"/>
    <property type="evidence" value="ECO:0007669"/>
    <property type="project" value="UniProtKB-ARBA"/>
</dbReference>
<dbReference type="GO" id="GO:0005634">
    <property type="term" value="C:nucleus"/>
    <property type="evidence" value="ECO:0007669"/>
    <property type="project" value="UniProtKB-SubCell"/>
</dbReference>
<dbReference type="SUPFAM" id="SSF118290">
    <property type="entry name" value="WRKY DNA-binding domain"/>
    <property type="match status" value="1"/>
</dbReference>
<evidence type="ECO:0000256" key="2">
    <source>
        <dbReference type="ARBA" id="ARBA00023015"/>
    </source>
</evidence>
<accession>A0AAN9K6S9</accession>
<dbReference type="GO" id="GO:0050832">
    <property type="term" value="P:defense response to fungus"/>
    <property type="evidence" value="ECO:0007669"/>
    <property type="project" value="UniProtKB-ARBA"/>
</dbReference>
<keyword evidence="2" id="KW-0805">Transcription regulation</keyword>
<dbReference type="PROSITE" id="PS50811">
    <property type="entry name" value="WRKY"/>
    <property type="match status" value="1"/>
</dbReference>
<keyword evidence="8" id="KW-1185">Reference proteome</keyword>
<protein>
    <recommendedName>
        <fullName evidence="6">WRKY domain-containing protein</fullName>
    </recommendedName>
</protein>
<dbReference type="EMBL" id="JAYKXN010000002">
    <property type="protein sequence ID" value="KAK7311041.1"/>
    <property type="molecule type" value="Genomic_DNA"/>
</dbReference>
<evidence type="ECO:0000256" key="4">
    <source>
        <dbReference type="ARBA" id="ARBA00023163"/>
    </source>
</evidence>
<evidence type="ECO:0000256" key="5">
    <source>
        <dbReference type="ARBA" id="ARBA00023242"/>
    </source>
</evidence>
<evidence type="ECO:0000313" key="7">
    <source>
        <dbReference type="EMBL" id="KAK7311041.1"/>
    </source>
</evidence>
<keyword evidence="4" id="KW-0804">Transcription</keyword>
<dbReference type="SMART" id="SM00774">
    <property type="entry name" value="WRKY"/>
    <property type="match status" value="1"/>
</dbReference>
<evidence type="ECO:0000259" key="6">
    <source>
        <dbReference type="PROSITE" id="PS50811"/>
    </source>
</evidence>
<evidence type="ECO:0000256" key="1">
    <source>
        <dbReference type="ARBA" id="ARBA00004123"/>
    </source>
</evidence>
<dbReference type="PANTHER" id="PTHR31429">
    <property type="entry name" value="WRKY TRANSCRIPTION FACTOR 36-RELATED"/>
    <property type="match status" value="1"/>
</dbReference>
<comment type="caution">
    <text evidence="7">The sequence shown here is derived from an EMBL/GenBank/DDBJ whole genome shotgun (WGS) entry which is preliminary data.</text>
</comment>
<gene>
    <name evidence="7" type="ORF">RJT34_08913</name>
</gene>
<dbReference type="GO" id="GO:0043565">
    <property type="term" value="F:sequence-specific DNA binding"/>
    <property type="evidence" value="ECO:0007669"/>
    <property type="project" value="InterPro"/>
</dbReference>
<dbReference type="FunFam" id="2.20.25.80:FF:000008">
    <property type="entry name" value="WRKY transcription factor 40"/>
    <property type="match status" value="1"/>
</dbReference>
<keyword evidence="5" id="KW-0539">Nucleus</keyword>
<dbReference type="InterPro" id="IPR036576">
    <property type="entry name" value="WRKY_dom_sf"/>
</dbReference>
<dbReference type="GO" id="GO:0003700">
    <property type="term" value="F:DNA-binding transcription factor activity"/>
    <property type="evidence" value="ECO:0007669"/>
    <property type="project" value="InterPro"/>
</dbReference>
<evidence type="ECO:0000256" key="3">
    <source>
        <dbReference type="ARBA" id="ARBA00023125"/>
    </source>
</evidence>
<organism evidence="7 8">
    <name type="scientific">Clitoria ternatea</name>
    <name type="common">Butterfly pea</name>
    <dbReference type="NCBI Taxonomy" id="43366"/>
    <lineage>
        <taxon>Eukaryota</taxon>
        <taxon>Viridiplantae</taxon>
        <taxon>Streptophyta</taxon>
        <taxon>Embryophyta</taxon>
        <taxon>Tracheophyta</taxon>
        <taxon>Spermatophyta</taxon>
        <taxon>Magnoliopsida</taxon>
        <taxon>eudicotyledons</taxon>
        <taxon>Gunneridae</taxon>
        <taxon>Pentapetalae</taxon>
        <taxon>rosids</taxon>
        <taxon>fabids</taxon>
        <taxon>Fabales</taxon>
        <taxon>Fabaceae</taxon>
        <taxon>Papilionoideae</taxon>
        <taxon>50 kb inversion clade</taxon>
        <taxon>NPAAA clade</taxon>
        <taxon>indigoferoid/millettioid clade</taxon>
        <taxon>Phaseoleae</taxon>
        <taxon>Clitoria</taxon>
    </lineage>
</organism>
<dbReference type="GO" id="GO:0031347">
    <property type="term" value="P:regulation of defense response"/>
    <property type="evidence" value="ECO:0007669"/>
    <property type="project" value="UniProtKB-ARBA"/>
</dbReference>
<dbReference type="AlphaFoldDB" id="A0AAN9K6S9"/>
<dbReference type="InterPro" id="IPR044810">
    <property type="entry name" value="WRKY_plant"/>
</dbReference>
<sequence length="292" mass="32802">MELPTSPCVDTSLNLNLDPSMHLDEVLVEELHRLNCENKRLTKTLTHMWEYYQALQKQLSQLMNTNFEQHLIQSRKRKFQESEICANKFGFRDNINAECSSITKEESFKEYKDISLASAPKISKVLVKTEASNTSLYVMDGYQWRKYGQKVTRDNPSPRAYFKCSFAPTCPVKKKVQRSIEDPTILVTTYEGEHNHGHQRAEISLVSSQSEGHVGSGSVSSPTQIVGSACPTVTLDLVKSGLVDSAQKTCSIQQFLVQEMATSLSRDPNFTTALATAISGRILDQTPITSKW</sequence>
<dbReference type="PANTHER" id="PTHR31429:SF120">
    <property type="entry name" value="TRANSCRIPTION FACTOR WRKY FAMILY-RELATED"/>
    <property type="match status" value="1"/>
</dbReference>
<evidence type="ECO:0000313" key="8">
    <source>
        <dbReference type="Proteomes" id="UP001359559"/>
    </source>
</evidence>
<proteinExistence type="predicted"/>
<dbReference type="GO" id="GO:0009751">
    <property type="term" value="P:response to salicylic acid"/>
    <property type="evidence" value="ECO:0007669"/>
    <property type="project" value="UniProtKB-ARBA"/>
</dbReference>
<dbReference type="GO" id="GO:0002237">
    <property type="term" value="P:response to molecule of bacterial origin"/>
    <property type="evidence" value="ECO:0007669"/>
    <property type="project" value="UniProtKB-ARBA"/>
</dbReference>
<reference evidence="7 8" key="1">
    <citation type="submission" date="2024-01" db="EMBL/GenBank/DDBJ databases">
        <title>The genomes of 5 underutilized Papilionoideae crops provide insights into root nodulation and disease resistance.</title>
        <authorList>
            <person name="Yuan L."/>
        </authorList>
    </citation>
    <scope>NUCLEOTIDE SEQUENCE [LARGE SCALE GENOMIC DNA]</scope>
    <source>
        <strain evidence="7">LY-2023</strain>
        <tissue evidence="7">Leaf</tissue>
    </source>
</reference>
<comment type="subcellular location">
    <subcellularLocation>
        <location evidence="1">Nucleus</location>
    </subcellularLocation>
</comment>
<dbReference type="InterPro" id="IPR003657">
    <property type="entry name" value="WRKY_dom"/>
</dbReference>